<dbReference type="STRING" id="470453.B0680_10190"/>
<dbReference type="Gene3D" id="2.30.30.320">
    <property type="entry name" value="DUF1653-like domain"/>
    <property type="match status" value="1"/>
</dbReference>
<dbReference type="EMBL" id="MUYU01000035">
    <property type="protein sequence ID" value="OOS20914.1"/>
    <property type="molecule type" value="Genomic_DNA"/>
</dbReference>
<sequence length="81" mass="9551">MTDIKPSIQKGVYRHYKGNLYQVIDVVRHSETLEWLVLYHPLYGDQVQQSTLWVRPFAMFVQMLEQGDGYIPRFAYVGDDV</sequence>
<evidence type="ECO:0000313" key="2">
    <source>
        <dbReference type="EMBL" id="OOS20914.1"/>
    </source>
</evidence>
<keyword evidence="3" id="KW-1185">Reference proteome</keyword>
<feature type="domain" description="DUF1653" evidence="1">
    <location>
        <begin position="11"/>
        <end position="76"/>
    </location>
</feature>
<dbReference type="RefSeq" id="WP_078254987.1">
    <property type="nucleotide sequence ID" value="NZ_MUYU01000035.1"/>
</dbReference>
<reference evidence="2 3" key="1">
    <citation type="submission" date="2017-02" db="EMBL/GenBank/DDBJ databases">
        <title>Draft genome sequence of Moraxella pluranimalium CCUG 54913T type strain.</title>
        <authorList>
            <person name="Salva-Serra F."/>
            <person name="Engstrom-Jakobsson H."/>
            <person name="Thorell K."/>
            <person name="Jaen-Luchoro D."/>
            <person name="Gonzales-Siles L."/>
            <person name="Karlsson R."/>
            <person name="Yazdan S."/>
            <person name="Boulund F."/>
            <person name="Johnning A."/>
            <person name="Engstrand L."/>
            <person name="Kristiansson E."/>
            <person name="Moore E."/>
        </authorList>
    </citation>
    <scope>NUCLEOTIDE SEQUENCE [LARGE SCALE GENOMIC DNA]</scope>
    <source>
        <strain evidence="2 3">CCUG 54913</strain>
    </source>
</reference>
<name>A0A1T0CF12_9GAMM</name>
<dbReference type="AlphaFoldDB" id="A0A1T0CF12"/>
<dbReference type="InterPro" id="IPR037135">
    <property type="entry name" value="DUF1653-like_dom_sf"/>
</dbReference>
<dbReference type="InterPro" id="IPR023387">
    <property type="entry name" value="DUF1653-like_dom"/>
</dbReference>
<organism evidence="2 3">
    <name type="scientific">Moraxella pluranimalium</name>
    <dbReference type="NCBI Taxonomy" id="470453"/>
    <lineage>
        <taxon>Bacteria</taxon>
        <taxon>Pseudomonadati</taxon>
        <taxon>Pseudomonadota</taxon>
        <taxon>Gammaproteobacteria</taxon>
        <taxon>Moraxellales</taxon>
        <taxon>Moraxellaceae</taxon>
        <taxon>Moraxella</taxon>
    </lineage>
</organism>
<accession>A0A1T0CF12</accession>
<protein>
    <recommendedName>
        <fullName evidence="1">DUF1653 domain-containing protein</fullName>
    </recommendedName>
</protein>
<dbReference type="OrthoDB" id="371169at2"/>
<evidence type="ECO:0000259" key="1">
    <source>
        <dbReference type="Pfam" id="PF07866"/>
    </source>
</evidence>
<proteinExistence type="predicted"/>
<evidence type="ECO:0000313" key="3">
    <source>
        <dbReference type="Proteomes" id="UP000189800"/>
    </source>
</evidence>
<gene>
    <name evidence="2" type="ORF">B0680_10190</name>
</gene>
<dbReference type="Proteomes" id="UP000189800">
    <property type="component" value="Unassembled WGS sequence"/>
</dbReference>
<comment type="caution">
    <text evidence="2">The sequence shown here is derived from an EMBL/GenBank/DDBJ whole genome shotgun (WGS) entry which is preliminary data.</text>
</comment>
<dbReference type="Pfam" id="PF07866">
    <property type="entry name" value="DUF1653"/>
    <property type="match status" value="1"/>
</dbReference>